<dbReference type="GO" id="GO:0140359">
    <property type="term" value="F:ABC-type transporter activity"/>
    <property type="evidence" value="ECO:0007669"/>
    <property type="project" value="InterPro"/>
</dbReference>
<evidence type="ECO:0000313" key="14">
    <source>
        <dbReference type="Proteomes" id="UP000789390"/>
    </source>
</evidence>
<dbReference type="GO" id="GO:0031409">
    <property type="term" value="F:pigment binding"/>
    <property type="evidence" value="ECO:0007669"/>
    <property type="project" value="UniProtKB-KW"/>
</dbReference>
<keyword evidence="3" id="KW-0813">Transport</keyword>
<dbReference type="GO" id="GO:0005524">
    <property type="term" value="F:ATP binding"/>
    <property type="evidence" value="ECO:0007669"/>
    <property type="project" value="UniProtKB-KW"/>
</dbReference>
<evidence type="ECO:0000256" key="6">
    <source>
        <dbReference type="ARBA" id="ARBA00022741"/>
    </source>
</evidence>
<keyword evidence="7" id="KW-0067">ATP-binding</keyword>
<dbReference type="AlphaFoldDB" id="A0A8J2WFR2"/>
<dbReference type="PROSITE" id="PS00211">
    <property type="entry name" value="ABC_TRANSPORTER_1"/>
    <property type="match status" value="1"/>
</dbReference>
<dbReference type="Gene3D" id="3.40.50.300">
    <property type="entry name" value="P-loop containing nucleotide triphosphate hydrolases"/>
    <property type="match status" value="1"/>
</dbReference>
<dbReference type="PANTHER" id="PTHR48041:SF129">
    <property type="entry name" value="PROTEIN WHITE"/>
    <property type="match status" value="1"/>
</dbReference>
<organism evidence="13 14">
    <name type="scientific">Daphnia galeata</name>
    <dbReference type="NCBI Taxonomy" id="27404"/>
    <lineage>
        <taxon>Eukaryota</taxon>
        <taxon>Metazoa</taxon>
        <taxon>Ecdysozoa</taxon>
        <taxon>Arthropoda</taxon>
        <taxon>Crustacea</taxon>
        <taxon>Branchiopoda</taxon>
        <taxon>Diplostraca</taxon>
        <taxon>Cladocera</taxon>
        <taxon>Anomopoda</taxon>
        <taxon>Daphniidae</taxon>
        <taxon>Daphnia</taxon>
    </lineage>
</organism>
<dbReference type="InterPro" id="IPR013525">
    <property type="entry name" value="ABC2_TM"/>
</dbReference>
<dbReference type="GO" id="GO:0016887">
    <property type="term" value="F:ATP hydrolysis activity"/>
    <property type="evidence" value="ECO:0007669"/>
    <property type="project" value="InterPro"/>
</dbReference>
<keyword evidence="4" id="KW-0608">Pigment</keyword>
<name>A0A8J2WFR2_9CRUS</name>
<dbReference type="InterPro" id="IPR003593">
    <property type="entry name" value="AAA+_ATPase"/>
</dbReference>
<comment type="similarity">
    <text evidence="2">Belongs to the ABC transporter superfamily. ABCG family. Eye pigment precursor importer (TC 3.A.1.204) subfamily.</text>
</comment>
<dbReference type="SUPFAM" id="SSF52540">
    <property type="entry name" value="P-loop containing nucleoside triphosphate hydrolases"/>
    <property type="match status" value="1"/>
</dbReference>
<keyword evidence="5 11" id="KW-0812">Transmembrane</keyword>
<proteinExistence type="inferred from homology"/>
<dbReference type="GO" id="GO:0030659">
    <property type="term" value="C:cytoplasmic vesicle membrane"/>
    <property type="evidence" value="ECO:0007669"/>
    <property type="project" value="TreeGrafter"/>
</dbReference>
<dbReference type="OrthoDB" id="66620at2759"/>
<evidence type="ECO:0000256" key="2">
    <source>
        <dbReference type="ARBA" id="ARBA00005814"/>
    </source>
</evidence>
<evidence type="ECO:0000256" key="10">
    <source>
        <dbReference type="ARBA" id="ARBA00039188"/>
    </source>
</evidence>
<evidence type="ECO:0000256" key="8">
    <source>
        <dbReference type="ARBA" id="ARBA00022989"/>
    </source>
</evidence>
<dbReference type="FunFam" id="3.40.50.300:FF:001225">
    <property type="entry name" value="ATP-binding cassette sub-family G member"/>
    <property type="match status" value="1"/>
</dbReference>
<comment type="subcellular location">
    <subcellularLocation>
        <location evidence="1">Membrane</location>
        <topology evidence="1">Multi-pass membrane protein</topology>
    </subcellularLocation>
</comment>
<reference evidence="13" key="1">
    <citation type="submission" date="2021-11" db="EMBL/GenBank/DDBJ databases">
        <authorList>
            <person name="Schell T."/>
        </authorList>
    </citation>
    <scope>NUCLEOTIDE SEQUENCE</scope>
    <source>
        <strain evidence="13">M5</strain>
    </source>
</reference>
<feature type="transmembrane region" description="Helical" evidence="11">
    <location>
        <begin position="488"/>
        <end position="511"/>
    </location>
</feature>
<keyword evidence="8 11" id="KW-1133">Transmembrane helix</keyword>
<accession>A0A8J2WFR2</accession>
<feature type="transmembrane region" description="Helical" evidence="11">
    <location>
        <begin position="523"/>
        <end position="544"/>
    </location>
</feature>
<comment type="caution">
    <text evidence="13">The sequence shown here is derived from an EMBL/GenBank/DDBJ whole genome shotgun (WGS) entry which is preliminary data.</text>
</comment>
<gene>
    <name evidence="13" type="ORF">DGAL_LOCUS2051</name>
</gene>
<dbReference type="GO" id="GO:0005886">
    <property type="term" value="C:plasma membrane"/>
    <property type="evidence" value="ECO:0007669"/>
    <property type="project" value="TreeGrafter"/>
</dbReference>
<feature type="domain" description="ABC transporter" evidence="12">
    <location>
        <begin position="66"/>
        <end position="310"/>
    </location>
</feature>
<dbReference type="PANTHER" id="PTHR48041">
    <property type="entry name" value="ABC TRANSPORTER G FAMILY MEMBER 28"/>
    <property type="match status" value="1"/>
</dbReference>
<keyword evidence="6" id="KW-0547">Nucleotide-binding</keyword>
<keyword evidence="9 11" id="KW-0472">Membrane</keyword>
<dbReference type="EMBL" id="CAKKLH010000026">
    <property type="protein sequence ID" value="CAH0099893.1"/>
    <property type="molecule type" value="Genomic_DNA"/>
</dbReference>
<dbReference type="Proteomes" id="UP000789390">
    <property type="component" value="Unassembled WGS sequence"/>
</dbReference>
<evidence type="ECO:0000256" key="4">
    <source>
        <dbReference type="ARBA" id="ARBA00022474"/>
    </source>
</evidence>
<dbReference type="InterPro" id="IPR043926">
    <property type="entry name" value="ABCG_dom"/>
</dbReference>
<evidence type="ECO:0000256" key="9">
    <source>
        <dbReference type="ARBA" id="ARBA00023136"/>
    </source>
</evidence>
<feature type="transmembrane region" description="Helical" evidence="11">
    <location>
        <begin position="415"/>
        <end position="434"/>
    </location>
</feature>
<feature type="transmembrane region" description="Helical" evidence="11">
    <location>
        <begin position="446"/>
        <end position="467"/>
    </location>
</feature>
<dbReference type="InterPro" id="IPR050352">
    <property type="entry name" value="ABCG_transporters"/>
</dbReference>
<sequence>MTPVLGRVNSIDDKRLQMSKMKDSQYEAVQTGDNHEVIIPMTASSSQKITYSWENLTAYVNMPSGGCFSSLCKKSPPVQKKILDNVSGVIQQGEFLAIMGASGAGKTTLLNCLTFRNTGKLNIIGERYLNGSIVNPDSLARISSYNQQNDLFVGTLTVKETLRFQALLRMDKHLTYAERMSRVEEVIGELGLTKCADTLIGEPERAIKGISGGEKKRLAFATEILTNPQLIFCDEPTSGLDSYMAQNIIEVLKNMASKGKVVVCTVHQPSSQVFAMFDHVLLMAEGRTAFMGPTSKALDFFSSQGLPCPPNHNPGDFYIHALASIPGQEEEASKKIKEICDAFESSEMGKDVLQMAKDNQPIVVNVNGGDSVSTLPSIQLKRSPYKASWSTQFSTVLWRSWTTVLREPRVLRMKAVQTIFVAALLALIYKGQTITDADDSMNINGALFILLTNATFQNVYAVVNVFAMEQPMFLRDHFNGMYRTDVYVICKMLADFPFQLLYSFLFIAIPYYPIGFNPDINRFLITVAIMVIVASVAASFGYFVSCLASSPKISSALSAPLIIPLMLFGGFFLNNGSVPVYFQWLRYISWFMYGNSALTITQWQDVTFDSPLCHPNVTIASQTCTGEDVLTSLNFEPIYFYRDIGCLFALMFGFRFCAYLALLKKTSR</sequence>
<dbReference type="Pfam" id="PF01061">
    <property type="entry name" value="ABC2_membrane"/>
    <property type="match status" value="1"/>
</dbReference>
<dbReference type="Pfam" id="PF19055">
    <property type="entry name" value="ABC2_membrane_7"/>
    <property type="match status" value="1"/>
</dbReference>
<evidence type="ECO:0000313" key="13">
    <source>
        <dbReference type="EMBL" id="CAH0099893.1"/>
    </source>
</evidence>
<dbReference type="PROSITE" id="PS50893">
    <property type="entry name" value="ABC_TRANSPORTER_2"/>
    <property type="match status" value="1"/>
</dbReference>
<feature type="transmembrane region" description="Helical" evidence="11">
    <location>
        <begin position="556"/>
        <end position="573"/>
    </location>
</feature>
<evidence type="ECO:0000259" key="12">
    <source>
        <dbReference type="PROSITE" id="PS50893"/>
    </source>
</evidence>
<dbReference type="Pfam" id="PF00005">
    <property type="entry name" value="ABC_tran"/>
    <property type="match status" value="1"/>
</dbReference>
<protein>
    <recommendedName>
        <fullName evidence="10">Protein white</fullName>
    </recommendedName>
</protein>
<evidence type="ECO:0000256" key="11">
    <source>
        <dbReference type="SAM" id="Phobius"/>
    </source>
</evidence>
<feature type="transmembrane region" description="Helical" evidence="11">
    <location>
        <begin position="639"/>
        <end position="662"/>
    </location>
</feature>
<dbReference type="CDD" id="cd03213">
    <property type="entry name" value="ABCG_EPDR"/>
    <property type="match status" value="1"/>
</dbReference>
<dbReference type="InterPro" id="IPR017871">
    <property type="entry name" value="ABC_transporter-like_CS"/>
</dbReference>
<dbReference type="SMART" id="SM00382">
    <property type="entry name" value="AAA"/>
    <property type="match status" value="1"/>
</dbReference>
<dbReference type="InterPro" id="IPR003439">
    <property type="entry name" value="ABC_transporter-like_ATP-bd"/>
</dbReference>
<evidence type="ECO:0000256" key="3">
    <source>
        <dbReference type="ARBA" id="ARBA00022448"/>
    </source>
</evidence>
<keyword evidence="14" id="KW-1185">Reference proteome</keyword>
<evidence type="ECO:0000256" key="5">
    <source>
        <dbReference type="ARBA" id="ARBA00022692"/>
    </source>
</evidence>
<evidence type="ECO:0000256" key="7">
    <source>
        <dbReference type="ARBA" id="ARBA00022840"/>
    </source>
</evidence>
<dbReference type="InterPro" id="IPR027417">
    <property type="entry name" value="P-loop_NTPase"/>
</dbReference>
<evidence type="ECO:0000256" key="1">
    <source>
        <dbReference type="ARBA" id="ARBA00004141"/>
    </source>
</evidence>